<dbReference type="OrthoDB" id="6380626at2759"/>
<evidence type="ECO:0000313" key="2">
    <source>
        <dbReference type="Proteomes" id="UP000770661"/>
    </source>
</evidence>
<name>A0A8J4XN79_CHIOP</name>
<proteinExistence type="predicted"/>
<sequence length="88" mass="9463">MAAFSEDPPKYAALHWDGKMLRDAPWEVILGPRPETLAFACLRTTCISEGKLLGVPVIDSSTGTAQAEAPFGFAGGMGFYWSDHCPCV</sequence>
<reference evidence="1" key="1">
    <citation type="submission" date="2020-07" db="EMBL/GenBank/DDBJ databases">
        <title>The High-quality genome of the commercially important snow crab, Chionoecetes opilio.</title>
        <authorList>
            <person name="Jeong J.-H."/>
            <person name="Ryu S."/>
        </authorList>
    </citation>
    <scope>NUCLEOTIDE SEQUENCE</scope>
    <source>
        <strain evidence="1">MADBK_172401_WGS</strain>
        <tissue evidence="1">Digestive gland</tissue>
    </source>
</reference>
<dbReference type="EMBL" id="JACEEZ010025153">
    <property type="protein sequence ID" value="KAG0704122.1"/>
    <property type="molecule type" value="Genomic_DNA"/>
</dbReference>
<comment type="caution">
    <text evidence="1">The sequence shown here is derived from an EMBL/GenBank/DDBJ whole genome shotgun (WGS) entry which is preliminary data.</text>
</comment>
<keyword evidence="2" id="KW-1185">Reference proteome</keyword>
<dbReference type="AlphaFoldDB" id="A0A8J4XN79"/>
<dbReference type="Proteomes" id="UP000770661">
    <property type="component" value="Unassembled WGS sequence"/>
</dbReference>
<evidence type="ECO:0000313" key="1">
    <source>
        <dbReference type="EMBL" id="KAG0704122.1"/>
    </source>
</evidence>
<organism evidence="1 2">
    <name type="scientific">Chionoecetes opilio</name>
    <name type="common">Atlantic snow crab</name>
    <name type="synonym">Cancer opilio</name>
    <dbReference type="NCBI Taxonomy" id="41210"/>
    <lineage>
        <taxon>Eukaryota</taxon>
        <taxon>Metazoa</taxon>
        <taxon>Ecdysozoa</taxon>
        <taxon>Arthropoda</taxon>
        <taxon>Crustacea</taxon>
        <taxon>Multicrustacea</taxon>
        <taxon>Malacostraca</taxon>
        <taxon>Eumalacostraca</taxon>
        <taxon>Eucarida</taxon>
        <taxon>Decapoda</taxon>
        <taxon>Pleocyemata</taxon>
        <taxon>Brachyura</taxon>
        <taxon>Eubrachyura</taxon>
        <taxon>Majoidea</taxon>
        <taxon>Majidae</taxon>
        <taxon>Chionoecetes</taxon>
    </lineage>
</organism>
<accession>A0A8J4XN79</accession>
<gene>
    <name evidence="1" type="ORF">GWK47_024747</name>
</gene>
<protein>
    <submittedName>
        <fullName evidence="1">Uncharacterized protein</fullName>
    </submittedName>
</protein>